<dbReference type="Gene3D" id="3.40.50.300">
    <property type="entry name" value="P-loop containing nucleotide triphosphate hydrolases"/>
    <property type="match status" value="1"/>
</dbReference>
<accession>A0A0C3DUX5</accession>
<dbReference type="GO" id="GO:0005525">
    <property type="term" value="F:GTP binding"/>
    <property type="evidence" value="ECO:0007669"/>
    <property type="project" value="InterPro"/>
</dbReference>
<dbReference type="InParanoid" id="A0A0C3DUX5"/>
<proteinExistence type="predicted"/>
<dbReference type="EMBL" id="KN822028">
    <property type="protein sequence ID" value="KIM64410.1"/>
    <property type="molecule type" value="Genomic_DNA"/>
</dbReference>
<feature type="domain" description="G" evidence="1">
    <location>
        <begin position="16"/>
        <end position="102"/>
    </location>
</feature>
<gene>
    <name evidence="2" type="ORF">SCLCIDRAFT_1213251</name>
</gene>
<dbReference type="STRING" id="1036808.A0A0C3DUX5"/>
<dbReference type="InterPro" id="IPR027417">
    <property type="entry name" value="P-loop_NTPase"/>
</dbReference>
<dbReference type="OrthoDB" id="391988at2759"/>
<protein>
    <recommendedName>
        <fullName evidence="1">G domain-containing protein</fullName>
    </recommendedName>
</protein>
<evidence type="ECO:0000259" key="1">
    <source>
        <dbReference type="Pfam" id="PF01926"/>
    </source>
</evidence>
<reference evidence="3" key="2">
    <citation type="submission" date="2015-01" db="EMBL/GenBank/DDBJ databases">
        <title>Evolutionary Origins and Diversification of the Mycorrhizal Mutualists.</title>
        <authorList>
            <consortium name="DOE Joint Genome Institute"/>
            <consortium name="Mycorrhizal Genomics Consortium"/>
            <person name="Kohler A."/>
            <person name="Kuo A."/>
            <person name="Nagy L.G."/>
            <person name="Floudas D."/>
            <person name="Copeland A."/>
            <person name="Barry K.W."/>
            <person name="Cichocki N."/>
            <person name="Veneault-Fourrey C."/>
            <person name="LaButti K."/>
            <person name="Lindquist E.A."/>
            <person name="Lipzen A."/>
            <person name="Lundell T."/>
            <person name="Morin E."/>
            <person name="Murat C."/>
            <person name="Riley R."/>
            <person name="Ohm R."/>
            <person name="Sun H."/>
            <person name="Tunlid A."/>
            <person name="Henrissat B."/>
            <person name="Grigoriev I.V."/>
            <person name="Hibbett D.S."/>
            <person name="Martin F."/>
        </authorList>
    </citation>
    <scope>NUCLEOTIDE SEQUENCE [LARGE SCALE GENOMIC DNA]</scope>
    <source>
        <strain evidence="3">Foug A</strain>
    </source>
</reference>
<evidence type="ECO:0000313" key="2">
    <source>
        <dbReference type="EMBL" id="KIM64410.1"/>
    </source>
</evidence>
<dbReference type="InterPro" id="IPR006073">
    <property type="entry name" value="GTP-bd"/>
</dbReference>
<organism evidence="2 3">
    <name type="scientific">Scleroderma citrinum Foug A</name>
    <dbReference type="NCBI Taxonomy" id="1036808"/>
    <lineage>
        <taxon>Eukaryota</taxon>
        <taxon>Fungi</taxon>
        <taxon>Dikarya</taxon>
        <taxon>Basidiomycota</taxon>
        <taxon>Agaricomycotina</taxon>
        <taxon>Agaricomycetes</taxon>
        <taxon>Agaricomycetidae</taxon>
        <taxon>Boletales</taxon>
        <taxon>Sclerodermatineae</taxon>
        <taxon>Sclerodermataceae</taxon>
        <taxon>Scleroderma</taxon>
    </lineage>
</organism>
<dbReference type="AlphaFoldDB" id="A0A0C3DUX5"/>
<keyword evidence="3" id="KW-1185">Reference proteome</keyword>
<name>A0A0C3DUX5_9AGAM</name>
<dbReference type="SUPFAM" id="SSF52540">
    <property type="entry name" value="P-loop containing nucleoside triphosphate hydrolases"/>
    <property type="match status" value="1"/>
</dbReference>
<dbReference type="Pfam" id="PF01926">
    <property type="entry name" value="MMR_HSR1"/>
    <property type="match status" value="1"/>
</dbReference>
<sequence>MQTTPSPFRQRCPMSRILVIGKTGVGKSSLINRAFGIEEARIFHNRRGEADISKSLSSPRSPQYILHDSPGFEPGENANIARVKEFIQARKTCEVSDQLHMVWLCLQIPLEKYGQRVMEGAMQEVVEKKNQLLGHLPSIFVFTKYDMLTELIETRWVDDRKEYTQDDVESAAAKYIQVHCISPIKRITQEECIPFIAVSAKVRYKHKLGELIVLTEQHVSEYFMRSGRH</sequence>
<dbReference type="Proteomes" id="UP000053989">
    <property type="component" value="Unassembled WGS sequence"/>
</dbReference>
<evidence type="ECO:0000313" key="3">
    <source>
        <dbReference type="Proteomes" id="UP000053989"/>
    </source>
</evidence>
<dbReference type="HOGENOM" id="CLU_023805_3_1_1"/>
<reference evidence="2 3" key="1">
    <citation type="submission" date="2014-04" db="EMBL/GenBank/DDBJ databases">
        <authorList>
            <consortium name="DOE Joint Genome Institute"/>
            <person name="Kuo A."/>
            <person name="Kohler A."/>
            <person name="Nagy L.G."/>
            <person name="Floudas D."/>
            <person name="Copeland A."/>
            <person name="Barry K.W."/>
            <person name="Cichocki N."/>
            <person name="Veneault-Fourrey C."/>
            <person name="LaButti K."/>
            <person name="Lindquist E.A."/>
            <person name="Lipzen A."/>
            <person name="Lundell T."/>
            <person name="Morin E."/>
            <person name="Murat C."/>
            <person name="Sun H."/>
            <person name="Tunlid A."/>
            <person name="Henrissat B."/>
            <person name="Grigoriev I.V."/>
            <person name="Hibbett D.S."/>
            <person name="Martin F."/>
            <person name="Nordberg H.P."/>
            <person name="Cantor M.N."/>
            <person name="Hua S.X."/>
        </authorList>
    </citation>
    <scope>NUCLEOTIDE SEQUENCE [LARGE SCALE GENOMIC DNA]</scope>
    <source>
        <strain evidence="2 3">Foug A</strain>
    </source>
</reference>